<evidence type="ECO:0000313" key="5">
    <source>
        <dbReference type="Proteomes" id="UP000012073"/>
    </source>
</evidence>
<feature type="domain" description="Complex 1 LYR protein" evidence="3">
    <location>
        <begin position="11"/>
        <end position="64"/>
    </location>
</feature>
<evidence type="ECO:0000313" key="4">
    <source>
        <dbReference type="EMBL" id="CDF35272.1"/>
    </source>
</evidence>
<organism evidence="4 5">
    <name type="scientific">Chondrus crispus</name>
    <name type="common">Carrageen Irish moss</name>
    <name type="synonym">Polymorpha crispa</name>
    <dbReference type="NCBI Taxonomy" id="2769"/>
    <lineage>
        <taxon>Eukaryota</taxon>
        <taxon>Rhodophyta</taxon>
        <taxon>Florideophyceae</taxon>
        <taxon>Rhodymeniophycidae</taxon>
        <taxon>Gigartinales</taxon>
        <taxon>Gigartinaceae</taxon>
        <taxon>Chondrus</taxon>
    </lineage>
</organism>
<dbReference type="OMA" id="KNWQSAS"/>
<dbReference type="Gramene" id="CDF35272">
    <property type="protein sequence ID" value="CDF35272"/>
    <property type="gene ID" value="CHC_T00003926001"/>
</dbReference>
<dbReference type="Proteomes" id="UP000012073">
    <property type="component" value="Unassembled WGS sequence"/>
</dbReference>
<comment type="similarity">
    <text evidence="1">Belongs to the complex I LYR family.</text>
</comment>
<accession>R7Q9Q3</accession>
<evidence type="ECO:0000256" key="1">
    <source>
        <dbReference type="ARBA" id="ARBA00009508"/>
    </source>
</evidence>
<protein>
    <recommendedName>
        <fullName evidence="3">Complex 1 LYR protein domain-containing protein</fullName>
    </recommendedName>
</protein>
<proteinExistence type="inferred from homology"/>
<keyword evidence="5" id="KW-1185">Reference proteome</keyword>
<evidence type="ECO:0000256" key="2">
    <source>
        <dbReference type="SAM" id="MobiDB-lite"/>
    </source>
</evidence>
<dbReference type="RefSeq" id="XP_005715091.1">
    <property type="nucleotide sequence ID" value="XM_005715034.1"/>
</dbReference>
<dbReference type="InterPro" id="IPR040330">
    <property type="entry name" value="LYRM1"/>
</dbReference>
<gene>
    <name evidence="4" type="ORF">CHC_T00003926001</name>
</gene>
<dbReference type="InterPro" id="IPR008011">
    <property type="entry name" value="Complex1_LYR_dom"/>
</dbReference>
<dbReference type="GeneID" id="17322803"/>
<dbReference type="STRING" id="2769.R7Q9Q3"/>
<dbReference type="Pfam" id="PF05347">
    <property type="entry name" value="Complex1_LYR"/>
    <property type="match status" value="1"/>
</dbReference>
<dbReference type="PANTHER" id="PTHR14273">
    <property type="entry name" value="LYR MOTIF-CONTAINING PROTEIN 1"/>
    <property type="match status" value="1"/>
</dbReference>
<dbReference type="PhylomeDB" id="R7Q9Q3"/>
<dbReference type="OrthoDB" id="275715at2759"/>
<dbReference type="AlphaFoldDB" id="R7Q9Q3"/>
<sequence length="123" mass="14339">MSGKVVSHRAKILSMYRDVLRLSRTWERSSERQYIRDEVRTLVRKNKFLTDSKEIDFKVHEFETRIETGIHYKIPYPRPVNVAPGATGKDPETVTPVYLHSYKEGTASESSPRRKANVPIYDE</sequence>
<dbReference type="KEGG" id="ccp:CHC_T00003926001"/>
<evidence type="ECO:0000259" key="3">
    <source>
        <dbReference type="Pfam" id="PF05347"/>
    </source>
</evidence>
<name>R7Q9Q3_CHOCR</name>
<dbReference type="PANTHER" id="PTHR14273:SF0">
    <property type="entry name" value="LYR MOTIF-CONTAINING PROTEIN 1"/>
    <property type="match status" value="1"/>
</dbReference>
<dbReference type="CDD" id="cd20261">
    <property type="entry name" value="Complex1_LYR_LYRM1"/>
    <property type="match status" value="1"/>
</dbReference>
<feature type="region of interest" description="Disordered" evidence="2">
    <location>
        <begin position="102"/>
        <end position="123"/>
    </location>
</feature>
<reference evidence="5" key="1">
    <citation type="journal article" date="2013" name="Proc. Natl. Acad. Sci. U.S.A.">
        <title>Genome structure and metabolic features in the red seaweed Chondrus crispus shed light on evolution of the Archaeplastida.</title>
        <authorList>
            <person name="Collen J."/>
            <person name="Porcel B."/>
            <person name="Carre W."/>
            <person name="Ball S.G."/>
            <person name="Chaparro C."/>
            <person name="Tonon T."/>
            <person name="Barbeyron T."/>
            <person name="Michel G."/>
            <person name="Noel B."/>
            <person name="Valentin K."/>
            <person name="Elias M."/>
            <person name="Artiguenave F."/>
            <person name="Arun A."/>
            <person name="Aury J.M."/>
            <person name="Barbosa-Neto J.F."/>
            <person name="Bothwell J.H."/>
            <person name="Bouget F.Y."/>
            <person name="Brillet L."/>
            <person name="Cabello-Hurtado F."/>
            <person name="Capella-Gutierrez S."/>
            <person name="Charrier B."/>
            <person name="Cladiere L."/>
            <person name="Cock J.M."/>
            <person name="Coelho S.M."/>
            <person name="Colleoni C."/>
            <person name="Czjzek M."/>
            <person name="Da Silva C."/>
            <person name="Delage L."/>
            <person name="Denoeud F."/>
            <person name="Deschamps P."/>
            <person name="Dittami S.M."/>
            <person name="Gabaldon T."/>
            <person name="Gachon C.M."/>
            <person name="Groisillier A."/>
            <person name="Herve C."/>
            <person name="Jabbari K."/>
            <person name="Katinka M."/>
            <person name="Kloareg B."/>
            <person name="Kowalczyk N."/>
            <person name="Labadie K."/>
            <person name="Leblanc C."/>
            <person name="Lopez P.J."/>
            <person name="McLachlan D.H."/>
            <person name="Meslet-Cladiere L."/>
            <person name="Moustafa A."/>
            <person name="Nehr Z."/>
            <person name="Nyvall Collen P."/>
            <person name="Panaud O."/>
            <person name="Partensky F."/>
            <person name="Poulain J."/>
            <person name="Rensing S.A."/>
            <person name="Rousvoal S."/>
            <person name="Samson G."/>
            <person name="Symeonidi A."/>
            <person name="Weissenbach J."/>
            <person name="Zambounis A."/>
            <person name="Wincker P."/>
            <person name="Boyen C."/>
        </authorList>
    </citation>
    <scope>NUCLEOTIDE SEQUENCE [LARGE SCALE GENOMIC DNA]</scope>
    <source>
        <strain evidence="5">cv. Stackhouse</strain>
    </source>
</reference>
<dbReference type="InterPro" id="IPR045294">
    <property type="entry name" value="Complex1_LYR_LYRM1"/>
</dbReference>
<dbReference type="GO" id="GO:0005739">
    <property type="term" value="C:mitochondrion"/>
    <property type="evidence" value="ECO:0007669"/>
    <property type="project" value="TreeGrafter"/>
</dbReference>
<dbReference type="EMBL" id="HG001726">
    <property type="protein sequence ID" value="CDF35272.1"/>
    <property type="molecule type" value="Genomic_DNA"/>
</dbReference>